<keyword evidence="2" id="KW-1185">Reference proteome</keyword>
<dbReference type="OrthoDB" id="9759601at2"/>
<dbReference type="Proteomes" id="UP000321574">
    <property type="component" value="Unassembled WGS sequence"/>
</dbReference>
<name>A0A5C8NSE8_9BACI</name>
<dbReference type="RefSeq" id="WP_147668338.1">
    <property type="nucleotide sequence ID" value="NZ_VDUW01000008.1"/>
</dbReference>
<accession>A0A5C8NSE8</accession>
<dbReference type="EMBL" id="VDUW01000008">
    <property type="protein sequence ID" value="TXL63403.1"/>
    <property type="molecule type" value="Genomic_DNA"/>
</dbReference>
<evidence type="ECO:0000313" key="2">
    <source>
        <dbReference type="Proteomes" id="UP000321574"/>
    </source>
</evidence>
<dbReference type="AlphaFoldDB" id="A0A5C8NSE8"/>
<gene>
    <name evidence="1" type="ORF">FHP05_11355</name>
</gene>
<sequence length="70" mass="8057">MRVHPSQLRVGCVVLDDIKGKSGRPIIPKKTILTETHLKVLEKFLVKEVNVSNQLQDKKRFIPLPIRNNE</sequence>
<proteinExistence type="predicted"/>
<evidence type="ECO:0000313" key="1">
    <source>
        <dbReference type="EMBL" id="TXL63403.1"/>
    </source>
</evidence>
<comment type="caution">
    <text evidence="1">The sequence shown here is derived from an EMBL/GenBank/DDBJ whole genome shotgun (WGS) entry which is preliminary data.</text>
</comment>
<protein>
    <submittedName>
        <fullName evidence="1">Uncharacterized protein</fullName>
    </submittedName>
</protein>
<reference evidence="1 2" key="1">
    <citation type="submission" date="2019-06" db="EMBL/GenBank/DDBJ databases">
        <title>Cerasibacillus sp. nov., isolated from maize field.</title>
        <authorList>
            <person name="Lin S.-Y."/>
            <person name="Tsai C.-F."/>
            <person name="Young C.-C."/>
        </authorList>
    </citation>
    <scope>NUCLEOTIDE SEQUENCE [LARGE SCALE GENOMIC DNA]</scope>
    <source>
        <strain evidence="1 2">CC-CFT480</strain>
    </source>
</reference>
<organism evidence="1 2">
    <name type="scientific">Cerasibacillus terrae</name>
    <dbReference type="NCBI Taxonomy" id="2498845"/>
    <lineage>
        <taxon>Bacteria</taxon>
        <taxon>Bacillati</taxon>
        <taxon>Bacillota</taxon>
        <taxon>Bacilli</taxon>
        <taxon>Bacillales</taxon>
        <taxon>Bacillaceae</taxon>
        <taxon>Cerasibacillus</taxon>
    </lineage>
</organism>